<dbReference type="GO" id="GO:0000209">
    <property type="term" value="P:protein polyubiquitination"/>
    <property type="evidence" value="ECO:0007669"/>
    <property type="project" value="TreeGrafter"/>
</dbReference>
<dbReference type="PROSITE" id="PS51125">
    <property type="entry name" value="NHL"/>
    <property type="match status" value="2"/>
</dbReference>
<dbReference type="CDD" id="cd09917">
    <property type="entry name" value="F-box_SF"/>
    <property type="match status" value="1"/>
</dbReference>
<evidence type="ECO:0000313" key="3">
    <source>
        <dbReference type="EMBL" id="KAF4037490.1"/>
    </source>
</evidence>
<sequence>MELKVTLICGRDYSVLEQHGTVVNTNLFAGQDSRLPSRRGICWNPLTRCLLVCDIDKSCVHAYAVSFGRDDTGKMKMLLNHNNPVGTIGSHGSGPGQFNYPVAAAVNLRGEVAVADGKSSRVQIFSGSGELEHSFGRPGSARGEFKGISDVKFTPRGHLAIVDSGNHRIQAVSATGNVVQVIGQHGWKLGQFVNPCALTVNGKGEYFVCDEGNKRIQRLSDRGRPLLEWGSRRGPIPEPEMTPFLATNDERQPVIYSVFDAPCDVETGLHGEIIVCDAGRRELLVFSDVGICLHVVSAPQIFQTNSPTAIAICSNMLVTMTKIKLDDQTGDNNNYMLAAFPPEKRVRVGRFETMPVHCAVDIACYLTYSDALYVRLVSRYFHQICRHLRNQWKLFPLTPGHSTITKYNRVVSPATGLIAVEEAFQKWGLRIYKPSNRIRKHVMDFHGGFCRALSTLYGSIFCYQYEDLLLAFFRFFTSSTSESSHEKEEIDRAAFIEIVTQIEEVHAEVRTWEQCTPFSLCTANAVALPRIKFVEYQAVTSGEVPLPKSLQQIENAQQHQLKKLLQKFVTL</sequence>
<reference evidence="3" key="1">
    <citation type="submission" date="2020-04" db="EMBL/GenBank/DDBJ databases">
        <title>Hybrid Assembly of Korean Phytophthora infestans isolates.</title>
        <authorList>
            <person name="Prokchorchik M."/>
            <person name="Lee Y."/>
            <person name="Seo J."/>
            <person name="Cho J.-H."/>
            <person name="Park Y.-E."/>
            <person name="Jang D.-C."/>
            <person name="Im J.-S."/>
            <person name="Choi J.-G."/>
            <person name="Park H.-J."/>
            <person name="Lee G.-B."/>
            <person name="Lee Y.-G."/>
            <person name="Hong S.-Y."/>
            <person name="Cho K."/>
            <person name="Sohn K.H."/>
        </authorList>
    </citation>
    <scope>NUCLEOTIDE SEQUENCE</scope>
    <source>
        <strain evidence="3">KR_1_A1</strain>
        <strain evidence="4">KR_2_A2</strain>
    </source>
</reference>
<dbReference type="GO" id="GO:0008270">
    <property type="term" value="F:zinc ion binding"/>
    <property type="evidence" value="ECO:0007669"/>
    <property type="project" value="UniProtKB-KW"/>
</dbReference>
<dbReference type="GO" id="GO:0061630">
    <property type="term" value="F:ubiquitin protein ligase activity"/>
    <property type="evidence" value="ECO:0007669"/>
    <property type="project" value="TreeGrafter"/>
</dbReference>
<dbReference type="GO" id="GO:0043161">
    <property type="term" value="P:proteasome-mediated ubiquitin-dependent protein catabolic process"/>
    <property type="evidence" value="ECO:0007669"/>
    <property type="project" value="TreeGrafter"/>
</dbReference>
<accession>A0A833WJ62</accession>
<dbReference type="InterPro" id="IPR050952">
    <property type="entry name" value="TRIM-NHL_E3_ligases"/>
</dbReference>
<dbReference type="InterPro" id="IPR011042">
    <property type="entry name" value="6-blade_b-propeller_TolB-like"/>
</dbReference>
<evidence type="ECO:0000256" key="1">
    <source>
        <dbReference type="ARBA" id="ARBA00022737"/>
    </source>
</evidence>
<dbReference type="AlphaFoldDB" id="A0A833WJ62"/>
<dbReference type="Proteomes" id="UP000704712">
    <property type="component" value="Unassembled WGS sequence"/>
</dbReference>
<dbReference type="InterPro" id="IPR001258">
    <property type="entry name" value="NHL_repeat"/>
</dbReference>
<evidence type="ECO:0000313" key="5">
    <source>
        <dbReference type="Proteomes" id="UP000602510"/>
    </source>
</evidence>
<dbReference type="InterPro" id="IPR036047">
    <property type="entry name" value="F-box-like_dom_sf"/>
</dbReference>
<dbReference type="SUPFAM" id="SSF81383">
    <property type="entry name" value="F-box domain"/>
    <property type="match status" value="1"/>
</dbReference>
<dbReference type="CDD" id="cd05819">
    <property type="entry name" value="NHL"/>
    <property type="match status" value="1"/>
</dbReference>
<keyword evidence="5" id="KW-1185">Reference proteome</keyword>
<dbReference type="SUPFAM" id="SSF101898">
    <property type="entry name" value="NHL repeat"/>
    <property type="match status" value="1"/>
</dbReference>
<feature type="repeat" description="NHL" evidence="2">
    <location>
        <begin position="85"/>
        <end position="128"/>
    </location>
</feature>
<keyword evidence="1" id="KW-0677">Repeat</keyword>
<dbReference type="PANTHER" id="PTHR24104">
    <property type="entry name" value="E3 UBIQUITIN-PROTEIN LIGASE NHLRC1-RELATED"/>
    <property type="match status" value="1"/>
</dbReference>
<proteinExistence type="predicted"/>
<dbReference type="PANTHER" id="PTHR24104:SF25">
    <property type="entry name" value="PROTEIN LIN-41"/>
    <property type="match status" value="1"/>
</dbReference>
<protein>
    <submittedName>
        <fullName evidence="3">Uncharacterized protein</fullName>
    </submittedName>
</protein>
<dbReference type="EMBL" id="WSZM01000237">
    <property type="protein sequence ID" value="KAF4037490.1"/>
    <property type="molecule type" value="Genomic_DNA"/>
</dbReference>
<feature type="repeat" description="NHL" evidence="2">
    <location>
        <begin position="132"/>
        <end position="175"/>
    </location>
</feature>
<comment type="caution">
    <text evidence="3">The sequence shown here is derived from an EMBL/GenBank/DDBJ whole genome shotgun (WGS) entry which is preliminary data.</text>
</comment>
<dbReference type="Proteomes" id="UP000602510">
    <property type="component" value="Unassembled WGS sequence"/>
</dbReference>
<dbReference type="Gene3D" id="2.120.10.30">
    <property type="entry name" value="TolB, C-terminal domain"/>
    <property type="match status" value="2"/>
</dbReference>
<dbReference type="EMBL" id="JAACNO010003112">
    <property type="protein sequence ID" value="KAF4128506.1"/>
    <property type="molecule type" value="Genomic_DNA"/>
</dbReference>
<evidence type="ECO:0000256" key="2">
    <source>
        <dbReference type="PROSITE-ProRule" id="PRU00504"/>
    </source>
</evidence>
<gene>
    <name evidence="3" type="ORF">GN244_ATG10224</name>
    <name evidence="4" type="ORF">GN958_ATG22306</name>
</gene>
<evidence type="ECO:0000313" key="4">
    <source>
        <dbReference type="EMBL" id="KAF4128506.1"/>
    </source>
</evidence>
<organism evidence="3 5">
    <name type="scientific">Phytophthora infestans</name>
    <name type="common">Potato late blight agent</name>
    <name type="synonym">Botrytis infestans</name>
    <dbReference type="NCBI Taxonomy" id="4787"/>
    <lineage>
        <taxon>Eukaryota</taxon>
        <taxon>Sar</taxon>
        <taxon>Stramenopiles</taxon>
        <taxon>Oomycota</taxon>
        <taxon>Peronosporomycetes</taxon>
        <taxon>Peronosporales</taxon>
        <taxon>Peronosporaceae</taxon>
        <taxon>Phytophthora</taxon>
    </lineage>
</organism>
<name>A0A833WJ62_PHYIN</name>